<evidence type="ECO:0000256" key="1">
    <source>
        <dbReference type="ARBA" id="ARBA00022729"/>
    </source>
</evidence>
<dbReference type="InterPro" id="IPR016047">
    <property type="entry name" value="M23ase_b-sheet_dom"/>
</dbReference>
<dbReference type="Gene3D" id="2.70.70.10">
    <property type="entry name" value="Glucose Permease (Domain IIA)"/>
    <property type="match status" value="1"/>
</dbReference>
<keyword evidence="2" id="KW-0472">Membrane</keyword>
<dbReference type="Pfam" id="PF13702">
    <property type="entry name" value="Lysozyme_like"/>
    <property type="match status" value="1"/>
</dbReference>
<dbReference type="PANTHER" id="PTHR21666">
    <property type="entry name" value="PEPTIDASE-RELATED"/>
    <property type="match status" value="1"/>
</dbReference>
<dbReference type="EMBL" id="DVHF01000017">
    <property type="protein sequence ID" value="HIR56297.1"/>
    <property type="molecule type" value="Genomic_DNA"/>
</dbReference>
<dbReference type="Gene3D" id="1.10.530.10">
    <property type="match status" value="1"/>
</dbReference>
<dbReference type="SUPFAM" id="SSF51261">
    <property type="entry name" value="Duplicated hybrid motif"/>
    <property type="match status" value="1"/>
</dbReference>
<comment type="caution">
    <text evidence="5">The sequence shown here is derived from an EMBL/GenBank/DDBJ whole genome shotgun (WGS) entry which is preliminary data.</text>
</comment>
<dbReference type="Proteomes" id="UP000886785">
    <property type="component" value="Unassembled WGS sequence"/>
</dbReference>
<reference evidence="5" key="2">
    <citation type="journal article" date="2021" name="PeerJ">
        <title>Extensive microbial diversity within the chicken gut microbiome revealed by metagenomics and culture.</title>
        <authorList>
            <person name="Gilroy R."/>
            <person name="Ravi A."/>
            <person name="Getino M."/>
            <person name="Pursley I."/>
            <person name="Horton D.L."/>
            <person name="Alikhan N.F."/>
            <person name="Baker D."/>
            <person name="Gharbi K."/>
            <person name="Hall N."/>
            <person name="Watson M."/>
            <person name="Adriaenssens E.M."/>
            <person name="Foster-Nyarko E."/>
            <person name="Jarju S."/>
            <person name="Secka A."/>
            <person name="Antonio M."/>
            <person name="Oren A."/>
            <person name="Chaudhuri R.R."/>
            <person name="La Ragione R."/>
            <person name="Hildebrand F."/>
            <person name="Pallen M.J."/>
        </authorList>
    </citation>
    <scope>NUCLEOTIDE SEQUENCE</scope>
    <source>
        <strain evidence="5">ChiSjej1B19-7085</strain>
    </source>
</reference>
<organism evidence="5 6">
    <name type="scientific">Candidatus Gallacutalibacter pullicola</name>
    <dbReference type="NCBI Taxonomy" id="2840830"/>
    <lineage>
        <taxon>Bacteria</taxon>
        <taxon>Bacillati</taxon>
        <taxon>Bacillota</taxon>
        <taxon>Clostridia</taxon>
        <taxon>Eubacteriales</taxon>
        <taxon>Candidatus Gallacutalibacter</taxon>
    </lineage>
</organism>
<dbReference type="InterPro" id="IPR023346">
    <property type="entry name" value="Lysozyme-like_dom_sf"/>
</dbReference>
<evidence type="ECO:0000259" key="4">
    <source>
        <dbReference type="Pfam" id="PF13702"/>
    </source>
</evidence>
<evidence type="ECO:0000256" key="2">
    <source>
        <dbReference type="SAM" id="Phobius"/>
    </source>
</evidence>
<evidence type="ECO:0000313" key="6">
    <source>
        <dbReference type="Proteomes" id="UP000886785"/>
    </source>
</evidence>
<reference evidence="5" key="1">
    <citation type="submission" date="2020-10" db="EMBL/GenBank/DDBJ databases">
        <authorList>
            <person name="Gilroy R."/>
        </authorList>
    </citation>
    <scope>NUCLEOTIDE SEQUENCE</scope>
    <source>
        <strain evidence="5">ChiSjej1B19-7085</strain>
    </source>
</reference>
<sequence length="517" mass="56796">MNGGNDGGRRLAQAVQSAAKILRAYLSGNLIGAAFEAVKHFCPQIFTVIALIVFLPFFLFLSLPAYLLSFSTLPYADQQSTDQKAGYVEEYCAQYDDLLDEALNDLKEEIEDDENADEIHMQYENTRMNSTWVSAIYCALYENDLSHMSEDNYKRFLRQTFSYQIKKTESSSGGGTVVPLENDFVLEGGSSGHTEVTIIISYYTPEQLMENLRFPDQQRMWAELMHTALQGNSSTGGEPISENVAQYGTLIHQYAELYGIPAFESVIRAVMMQESGGRGGDPMQCSECPYNEKYPDGITDPEYSIEIGIKYLASCLRGAGCTSPEDTQSLSLALQGYNFGGGYINWALENYGGYSQENAAEFSKLKQEELGVSGYGDPQYVLHVLRYYTPAGKLEWPVPGFTKLTSQWGDGREHKGIDIGGAGINGQPIVAAADGTVSTAVHSGWGGGYGLCVYIDHADGLQSRYAHCSRVIVNVGDTVVKGQVIAYVGSTGDSSGPHCHFEIRQDGIPQNPMDFYN</sequence>
<feature type="domain" description="CwlT-like lysozyme" evidence="4">
    <location>
        <begin position="242"/>
        <end position="371"/>
    </location>
</feature>
<dbReference type="InterPro" id="IPR050570">
    <property type="entry name" value="Cell_wall_metabolism_enzyme"/>
</dbReference>
<dbReference type="GO" id="GO:0004222">
    <property type="term" value="F:metalloendopeptidase activity"/>
    <property type="evidence" value="ECO:0007669"/>
    <property type="project" value="TreeGrafter"/>
</dbReference>
<keyword evidence="2" id="KW-1133">Transmembrane helix</keyword>
<accession>A0A9D1DP24</accession>
<proteinExistence type="predicted"/>
<gene>
    <name evidence="5" type="ORF">IAA54_01385</name>
</gene>
<evidence type="ECO:0000313" key="5">
    <source>
        <dbReference type="EMBL" id="HIR56297.1"/>
    </source>
</evidence>
<dbReference type="CDD" id="cd16891">
    <property type="entry name" value="CwlT-like"/>
    <property type="match status" value="1"/>
</dbReference>
<evidence type="ECO:0000259" key="3">
    <source>
        <dbReference type="Pfam" id="PF01551"/>
    </source>
</evidence>
<dbReference type="SUPFAM" id="SSF53955">
    <property type="entry name" value="Lysozyme-like"/>
    <property type="match status" value="1"/>
</dbReference>
<dbReference type="CDD" id="cd12797">
    <property type="entry name" value="M23_peptidase"/>
    <property type="match status" value="1"/>
</dbReference>
<name>A0A9D1DP24_9FIRM</name>
<keyword evidence="1" id="KW-0732">Signal</keyword>
<protein>
    <submittedName>
        <fullName evidence="5">M23 family metallopeptidase</fullName>
    </submittedName>
</protein>
<dbReference type="AlphaFoldDB" id="A0A9D1DP24"/>
<feature type="transmembrane region" description="Helical" evidence="2">
    <location>
        <begin position="45"/>
        <end position="68"/>
    </location>
</feature>
<dbReference type="InterPro" id="IPR011055">
    <property type="entry name" value="Dup_hybrid_motif"/>
</dbReference>
<dbReference type="Pfam" id="PF01551">
    <property type="entry name" value="Peptidase_M23"/>
    <property type="match status" value="1"/>
</dbReference>
<dbReference type="InterPro" id="IPR047194">
    <property type="entry name" value="CwlT-like_lysozyme"/>
</dbReference>
<keyword evidence="2" id="KW-0812">Transmembrane</keyword>
<feature type="domain" description="M23ase beta-sheet core" evidence="3">
    <location>
        <begin position="413"/>
        <end position="512"/>
    </location>
</feature>
<dbReference type="PANTHER" id="PTHR21666:SF289">
    <property type="entry name" value="L-ALA--D-GLU ENDOPEPTIDASE"/>
    <property type="match status" value="1"/>
</dbReference>